<dbReference type="RefSeq" id="WP_185374208.1">
    <property type="nucleotide sequence ID" value="NZ_JAARRM010000004.1"/>
</dbReference>
<evidence type="ECO:0000313" key="2">
    <source>
        <dbReference type="EMBL" id="MBC1521947.1"/>
    </source>
</evidence>
<dbReference type="PANTHER" id="PTHR12110">
    <property type="entry name" value="HYDROXYPYRUVATE ISOMERASE"/>
    <property type="match status" value="1"/>
</dbReference>
<dbReference type="GO" id="GO:0016853">
    <property type="term" value="F:isomerase activity"/>
    <property type="evidence" value="ECO:0007669"/>
    <property type="project" value="UniProtKB-KW"/>
</dbReference>
<dbReference type="InterPro" id="IPR036237">
    <property type="entry name" value="Xyl_isomerase-like_sf"/>
</dbReference>
<dbReference type="EMBL" id="JAARRM010000004">
    <property type="protein sequence ID" value="MBC1521947.1"/>
    <property type="molecule type" value="Genomic_DNA"/>
</dbReference>
<dbReference type="InterPro" id="IPR050312">
    <property type="entry name" value="IolE/XylAMocC-like"/>
</dbReference>
<dbReference type="Pfam" id="PF01261">
    <property type="entry name" value="AP_endonuc_2"/>
    <property type="match status" value="1"/>
</dbReference>
<dbReference type="InterPro" id="IPR013022">
    <property type="entry name" value="Xyl_isomerase-like_TIM-brl"/>
</dbReference>
<dbReference type="Gene3D" id="3.20.20.150">
    <property type="entry name" value="Divalent-metal-dependent TIM barrel enzymes"/>
    <property type="match status" value="1"/>
</dbReference>
<feature type="domain" description="Xylose isomerase-like TIM barrel" evidence="1">
    <location>
        <begin position="21"/>
        <end position="247"/>
    </location>
</feature>
<dbReference type="PANTHER" id="PTHR12110:SF41">
    <property type="entry name" value="INOSOSE DEHYDRATASE"/>
    <property type="match status" value="1"/>
</dbReference>
<dbReference type="SUPFAM" id="SSF51658">
    <property type="entry name" value="Xylose isomerase-like"/>
    <property type="match status" value="1"/>
</dbReference>
<name>A0A841ZQZ7_9LIST</name>
<evidence type="ECO:0000259" key="1">
    <source>
        <dbReference type="Pfam" id="PF01261"/>
    </source>
</evidence>
<protein>
    <submittedName>
        <fullName evidence="2">Sugar phosphate isomerase/epimerase</fullName>
    </submittedName>
</protein>
<keyword evidence="2" id="KW-0413">Isomerase</keyword>
<organism evidence="2 3">
    <name type="scientific">Listeria aquatica</name>
    <dbReference type="NCBI Taxonomy" id="1494960"/>
    <lineage>
        <taxon>Bacteria</taxon>
        <taxon>Bacillati</taxon>
        <taxon>Bacillota</taxon>
        <taxon>Bacilli</taxon>
        <taxon>Bacillales</taxon>
        <taxon>Listeriaceae</taxon>
        <taxon>Listeria</taxon>
    </lineage>
</organism>
<proteinExistence type="predicted"/>
<evidence type="ECO:0000313" key="3">
    <source>
        <dbReference type="Proteomes" id="UP000559885"/>
    </source>
</evidence>
<reference evidence="2 3" key="1">
    <citation type="submission" date="2020-03" db="EMBL/GenBank/DDBJ databases">
        <title>Soil Listeria distribution.</title>
        <authorList>
            <person name="Liao J."/>
            <person name="Wiedmann M."/>
        </authorList>
    </citation>
    <scope>NUCLEOTIDE SEQUENCE [LARGE SCALE GENOMIC DNA]</scope>
    <source>
        <strain evidence="2 3">FSL L7-1507</strain>
    </source>
</reference>
<gene>
    <name evidence="2" type="ORF">HB912_09835</name>
</gene>
<dbReference type="AlphaFoldDB" id="A0A841ZQZ7"/>
<comment type="caution">
    <text evidence="2">The sequence shown here is derived from an EMBL/GenBank/DDBJ whole genome shotgun (WGS) entry which is preliminary data.</text>
</comment>
<sequence>MRDYGVCLWSFGDIPIEKKCQLANEIGVIGVEVDGDLTQNPVELARLLKQHQLKILSVTPNNVDIASSDEKIRQQAENYFLELLDWAFELGVPKICLHGEVGKIRGCGDRARDWEQLVKSTKAVTEKAEKMGIVVVFEVLNRYENHQIVTGEEALRLIRDVDSHSLFVLLDAYHMNIEETNPVATLEKVGNQLGMYHVADSNRQAVGNGHADIKAQIRALHKVDYTGPIIMEMVAEGPDPFTAEKGGNYLEVLTNYYRDSLKQIKIWDEK</sequence>
<dbReference type="Proteomes" id="UP000559885">
    <property type="component" value="Unassembled WGS sequence"/>
</dbReference>
<accession>A0A841ZQZ7</accession>